<protein>
    <submittedName>
        <fullName evidence="1">Uncharacterized protein</fullName>
    </submittedName>
</protein>
<evidence type="ECO:0000313" key="2">
    <source>
        <dbReference type="Proteomes" id="UP001189429"/>
    </source>
</evidence>
<keyword evidence="2" id="KW-1185">Reference proteome</keyword>
<dbReference type="Proteomes" id="UP001189429">
    <property type="component" value="Unassembled WGS sequence"/>
</dbReference>
<gene>
    <name evidence="1" type="ORF">PCOR1329_LOCUS71599</name>
</gene>
<reference evidence="1" key="1">
    <citation type="submission" date="2023-10" db="EMBL/GenBank/DDBJ databases">
        <authorList>
            <person name="Chen Y."/>
            <person name="Shah S."/>
            <person name="Dougan E. K."/>
            <person name="Thang M."/>
            <person name="Chan C."/>
        </authorList>
    </citation>
    <scope>NUCLEOTIDE SEQUENCE [LARGE SCALE GENOMIC DNA]</scope>
</reference>
<evidence type="ECO:0000313" key="1">
    <source>
        <dbReference type="EMBL" id="CAK0891750.1"/>
    </source>
</evidence>
<sequence>MGVEASRLAEYDTTPLSSEGARIFRADANRTFREKSPRELDCKTSLPRSEPNRVLMIKLLFFAQTKFGAVQSMGYVAGLLLLFFDPPTVFKVLTVLNDSPKYLEGLRHKVAAGRQRREFSSICTVL</sequence>
<comment type="caution">
    <text evidence="1">The sequence shown here is derived from an EMBL/GenBank/DDBJ whole genome shotgun (WGS) entry which is preliminary data.</text>
</comment>
<dbReference type="EMBL" id="CAUYUJ010019512">
    <property type="protein sequence ID" value="CAK0891750.1"/>
    <property type="molecule type" value="Genomic_DNA"/>
</dbReference>
<accession>A0ABN9X1F6</accession>
<organism evidence="1 2">
    <name type="scientific">Prorocentrum cordatum</name>
    <dbReference type="NCBI Taxonomy" id="2364126"/>
    <lineage>
        <taxon>Eukaryota</taxon>
        <taxon>Sar</taxon>
        <taxon>Alveolata</taxon>
        <taxon>Dinophyceae</taxon>
        <taxon>Prorocentrales</taxon>
        <taxon>Prorocentraceae</taxon>
        <taxon>Prorocentrum</taxon>
    </lineage>
</organism>
<name>A0ABN9X1F6_9DINO</name>
<proteinExistence type="predicted"/>